<keyword evidence="4" id="KW-1185">Reference proteome</keyword>
<evidence type="ECO:0000256" key="1">
    <source>
        <dbReference type="SAM" id="MobiDB-lite"/>
    </source>
</evidence>
<dbReference type="EMBL" id="BDGU01000043">
    <property type="protein sequence ID" value="GAW00851.1"/>
    <property type="molecule type" value="Genomic_DNA"/>
</dbReference>
<protein>
    <submittedName>
        <fullName evidence="3">Uncharacterized protein</fullName>
    </submittedName>
</protein>
<feature type="region of interest" description="Disordered" evidence="1">
    <location>
        <begin position="101"/>
        <end position="121"/>
    </location>
</feature>
<feature type="transmembrane region" description="Helical" evidence="2">
    <location>
        <begin position="12"/>
        <end position="33"/>
    </location>
</feature>
<proteinExistence type="predicted"/>
<evidence type="ECO:0000256" key="2">
    <source>
        <dbReference type="SAM" id="Phobius"/>
    </source>
</evidence>
<dbReference type="AlphaFoldDB" id="A0A1Q3E118"/>
<evidence type="ECO:0000313" key="4">
    <source>
        <dbReference type="Proteomes" id="UP000188533"/>
    </source>
</evidence>
<keyword evidence="2" id="KW-1133">Transmembrane helix</keyword>
<keyword evidence="2" id="KW-0812">Transmembrane</keyword>
<name>A0A1Q3E118_LENED</name>
<accession>A0A1Q3E118</accession>
<evidence type="ECO:0000313" key="3">
    <source>
        <dbReference type="EMBL" id="GAW00851.1"/>
    </source>
</evidence>
<feature type="compositionally biased region" description="Low complexity" evidence="1">
    <location>
        <begin position="105"/>
        <end position="115"/>
    </location>
</feature>
<reference evidence="3 4" key="2">
    <citation type="submission" date="2017-02" db="EMBL/GenBank/DDBJ databases">
        <title>A genome survey and senescence transcriptome analysis in Lentinula edodes.</title>
        <authorList>
            <person name="Sakamoto Y."/>
            <person name="Nakade K."/>
            <person name="Sato S."/>
            <person name="Yoshida Y."/>
            <person name="Miyazaki K."/>
            <person name="Natsume S."/>
            <person name="Konno N."/>
        </authorList>
    </citation>
    <scope>NUCLEOTIDE SEQUENCE [LARGE SCALE GENOMIC DNA]</scope>
    <source>
        <strain evidence="3 4">NBRC 111202</strain>
    </source>
</reference>
<dbReference type="Proteomes" id="UP000188533">
    <property type="component" value="Unassembled WGS sequence"/>
</dbReference>
<reference evidence="3 4" key="1">
    <citation type="submission" date="2016-08" db="EMBL/GenBank/DDBJ databases">
        <authorList>
            <consortium name="Lentinula edodes genome sequencing consortium"/>
            <person name="Sakamoto Y."/>
            <person name="Nakade K."/>
            <person name="Sato S."/>
            <person name="Yoshida Y."/>
            <person name="Miyazaki K."/>
            <person name="Natsume S."/>
            <person name="Konno N."/>
        </authorList>
    </citation>
    <scope>NUCLEOTIDE SEQUENCE [LARGE SCALE GENOMIC DNA]</scope>
    <source>
        <strain evidence="3 4">NBRC 111202</strain>
    </source>
</reference>
<sequence>MLLLQVPPRLLYVYSLLVTTLLGITVVAVPLIAPAPDIERRGTYPQRPIIVLAAKIMDKDDSDYVRINERSLTAKLWLTLFVGAHRGYEVVRGSNPLKITSNIASPRKSSSGSNSRKPKIDRSRLLTLGKDSASSLEGTLNDDHLLREIVWRTIGDAQELIQAIKKLKPESTVLEITDDLSHIAATFEYLTLVKNNGVDPVLDADDLKKGQAILRKMRALRSGEKSR</sequence>
<comment type="caution">
    <text evidence="3">The sequence shown here is derived from an EMBL/GenBank/DDBJ whole genome shotgun (WGS) entry which is preliminary data.</text>
</comment>
<gene>
    <name evidence="3" type="ORF">LENED_002405</name>
</gene>
<keyword evidence="2" id="KW-0472">Membrane</keyword>
<organism evidence="3 4">
    <name type="scientific">Lentinula edodes</name>
    <name type="common">Shiitake mushroom</name>
    <name type="synonym">Lentinus edodes</name>
    <dbReference type="NCBI Taxonomy" id="5353"/>
    <lineage>
        <taxon>Eukaryota</taxon>
        <taxon>Fungi</taxon>
        <taxon>Dikarya</taxon>
        <taxon>Basidiomycota</taxon>
        <taxon>Agaricomycotina</taxon>
        <taxon>Agaricomycetes</taxon>
        <taxon>Agaricomycetidae</taxon>
        <taxon>Agaricales</taxon>
        <taxon>Marasmiineae</taxon>
        <taxon>Omphalotaceae</taxon>
        <taxon>Lentinula</taxon>
    </lineage>
</organism>